<dbReference type="InterPro" id="IPR027417">
    <property type="entry name" value="P-loop_NTPase"/>
</dbReference>
<dbReference type="Gene3D" id="2.60.120.10">
    <property type="entry name" value="Jelly Rolls"/>
    <property type="match status" value="3"/>
</dbReference>
<feature type="domain" description="ABC transporter" evidence="10">
    <location>
        <begin position="156"/>
        <end position="393"/>
    </location>
</feature>
<comment type="subcellular location">
    <subcellularLocation>
        <location evidence="1">Membrane</location>
        <topology evidence="1">Multi-pass membrane protein</topology>
    </subcellularLocation>
</comment>
<evidence type="ECO:0000256" key="1">
    <source>
        <dbReference type="ARBA" id="ARBA00004141"/>
    </source>
</evidence>
<dbReference type="CDD" id="cd03228">
    <property type="entry name" value="ABCC_MRP_Like"/>
    <property type="match status" value="1"/>
</dbReference>
<evidence type="ECO:0000259" key="10">
    <source>
        <dbReference type="PROSITE" id="PS50893"/>
    </source>
</evidence>
<reference evidence="11 12" key="1">
    <citation type="journal article" date="2015" name="Genome Biol. Evol.">
        <title>Comparative Genomics of a Bacterivorous Green Alga Reveals Evolutionary Causalities and Consequences of Phago-Mixotrophic Mode of Nutrition.</title>
        <authorList>
            <person name="Burns J.A."/>
            <person name="Paasch A."/>
            <person name="Narechania A."/>
            <person name="Kim E."/>
        </authorList>
    </citation>
    <scope>NUCLEOTIDE SEQUENCE [LARGE SCALE GENOMIC DNA]</scope>
    <source>
        <strain evidence="11 12">PLY_AMNH</strain>
    </source>
</reference>
<dbReference type="GO" id="GO:0034040">
    <property type="term" value="F:ATPase-coupled lipid transmembrane transporter activity"/>
    <property type="evidence" value="ECO:0007669"/>
    <property type="project" value="TreeGrafter"/>
</dbReference>
<dbReference type="Gene3D" id="3.40.50.300">
    <property type="entry name" value="P-loop containing nucleotide triphosphate hydrolases"/>
    <property type="match status" value="1"/>
</dbReference>
<dbReference type="CDD" id="cd00038">
    <property type="entry name" value="CAP_ED"/>
    <property type="match status" value="3"/>
</dbReference>
<dbReference type="GO" id="GO:0005524">
    <property type="term" value="F:ATP binding"/>
    <property type="evidence" value="ECO:0007669"/>
    <property type="project" value="UniProtKB-KW"/>
</dbReference>
<evidence type="ECO:0000256" key="3">
    <source>
        <dbReference type="ARBA" id="ARBA00022741"/>
    </source>
</evidence>
<dbReference type="SMART" id="SM00382">
    <property type="entry name" value="AAA"/>
    <property type="match status" value="1"/>
</dbReference>
<dbReference type="SUPFAM" id="SSF52540">
    <property type="entry name" value="P-loop containing nucleoside triphosphate hydrolases"/>
    <property type="match status" value="1"/>
</dbReference>
<keyword evidence="12" id="KW-1185">Reference proteome</keyword>
<comment type="similarity">
    <text evidence="7">Belongs to the ABC transporter superfamily. ABCB family. Heavy Metal importer (TC 3.A.1.210) subfamily.</text>
</comment>
<dbReference type="GO" id="GO:0016887">
    <property type="term" value="F:ATP hydrolysis activity"/>
    <property type="evidence" value="ECO:0007669"/>
    <property type="project" value="InterPro"/>
</dbReference>
<dbReference type="Proteomes" id="UP001190700">
    <property type="component" value="Unassembled WGS sequence"/>
</dbReference>
<keyword evidence="6 8" id="KW-0472">Membrane</keyword>
<evidence type="ECO:0000313" key="11">
    <source>
        <dbReference type="EMBL" id="KAK3279499.1"/>
    </source>
</evidence>
<feature type="transmembrane region" description="Helical" evidence="8">
    <location>
        <begin position="67"/>
        <end position="85"/>
    </location>
</feature>
<protein>
    <submittedName>
        <fullName evidence="11">Uncharacterized protein</fullName>
    </submittedName>
</protein>
<dbReference type="Gene3D" id="1.20.1560.10">
    <property type="entry name" value="ABC transporter type 1, transmembrane domain"/>
    <property type="match status" value="1"/>
</dbReference>
<sequence length="931" mass="101409">MAVDKQRNAEKAMSSIVEQAVSRVAVQRLNGFEDHIDTKVSAQNTFLADACGQYDDEVAKNMRGQTLISIALSITVIVGGAYLVSSEGIFGDKMTYSEFIAYYLGSTSLHALMTDLTSSLNQFNKSKISLSTVLAYMNEPTHNSGSSKSITTTPMIEMQNLSFSRKNAQTGIPFQVLHNISFQIAAGAKCGLVGPSGSGKTTMLKLITQLYAPQDGRILINGCLIDEVRTVEMFAVLEQECLLYEGSVKYNICIGEDCNEAKLTAALHMAIFQADVDKMALGVNSQVGINGKLLSGGMRQRLALARAIYRVAMGRRVLLLDEPTSAQDPKTMSSIRDGLNMMADITIFAITHTISFLEKFNHILVLDHGHLIEGGPKDELMEQQGHWYRLYRESAGVAMDDSGNITIKPSRLLKMWLFAAPEITSQMLEPFTQFFMPRSCEEGEVLFSQGKPADAMYIVVSGTLEEVHSSKAGSKPKHVREWKSGDVHGLDNLVHEGGVCENTCLVTLPSTVMTLPRLLYRFAIKESPELEHLINTMQNAVSLLRAPPFLCRIPLFSLLSQAQLQVIAKLLHIQVFSAGTTLFDAANNDPCAALYLVASGSVAIKELVENGGADKLSNCVLAHRNTRTFFGASALSLVAERLVSDSESKSSGGADDQTSREGNYIVGADSSSVPDCGNQPRAIHARCSKRSVILTINGSAMETLQESHMEVLRSVARVADGIRQASSIRQLRTHWLFSTLPEALLVSLATKMQPKTFVKGEMLVEAEHNDDCYLVVDGAVMCVHSYHNKDRSVGVTQGHAVNMEALEVEVLRSCGVFAEVPVKPTQAYIVSQENVVTLTLSGVQFCSTLVNYDSGKKGGVLTELQRLVALRGSFRTEQGLKQLPGLEALDPEARLSIAAQSKETVLVRGATLTKASIPIQRQIQRTVGKAE</sequence>
<evidence type="ECO:0000256" key="6">
    <source>
        <dbReference type="ARBA" id="ARBA00023136"/>
    </source>
</evidence>
<dbReference type="PROSITE" id="PS00211">
    <property type="entry name" value="ABC_TRANSPORTER_1"/>
    <property type="match status" value="1"/>
</dbReference>
<dbReference type="SUPFAM" id="SSF90123">
    <property type="entry name" value="ABC transporter transmembrane region"/>
    <property type="match status" value="1"/>
</dbReference>
<dbReference type="InterPro" id="IPR017871">
    <property type="entry name" value="ABC_transporter-like_CS"/>
</dbReference>
<gene>
    <name evidence="11" type="ORF">CYMTET_12621</name>
</gene>
<feature type="domain" description="Cyclic nucleotide-binding" evidence="9">
    <location>
        <begin position="435"/>
        <end position="532"/>
    </location>
</feature>
<dbReference type="PROSITE" id="PS50042">
    <property type="entry name" value="CNMP_BINDING_3"/>
    <property type="match status" value="1"/>
</dbReference>
<dbReference type="SMART" id="SM00100">
    <property type="entry name" value="cNMP"/>
    <property type="match status" value="3"/>
</dbReference>
<keyword evidence="5 8" id="KW-1133">Transmembrane helix</keyword>
<dbReference type="InterPro" id="IPR014710">
    <property type="entry name" value="RmlC-like_jellyroll"/>
</dbReference>
<dbReference type="PANTHER" id="PTHR24221:SF654">
    <property type="entry name" value="ATP-BINDING CASSETTE SUB-FAMILY B MEMBER 6"/>
    <property type="match status" value="1"/>
</dbReference>
<dbReference type="InterPro" id="IPR003593">
    <property type="entry name" value="AAA+_ATPase"/>
</dbReference>
<evidence type="ECO:0000313" key="12">
    <source>
        <dbReference type="Proteomes" id="UP001190700"/>
    </source>
</evidence>
<keyword evidence="4" id="KW-0067">ATP-binding</keyword>
<dbReference type="EMBL" id="LGRX02004842">
    <property type="protein sequence ID" value="KAK3279499.1"/>
    <property type="molecule type" value="Genomic_DNA"/>
</dbReference>
<dbReference type="InterPro" id="IPR036640">
    <property type="entry name" value="ABC1_TM_sf"/>
</dbReference>
<accession>A0AAE0LC97</accession>
<dbReference type="InterPro" id="IPR018490">
    <property type="entry name" value="cNMP-bd_dom_sf"/>
</dbReference>
<dbReference type="SUPFAM" id="SSF51206">
    <property type="entry name" value="cAMP-binding domain-like"/>
    <property type="match status" value="3"/>
</dbReference>
<evidence type="ECO:0000256" key="2">
    <source>
        <dbReference type="ARBA" id="ARBA00022692"/>
    </source>
</evidence>
<keyword evidence="3" id="KW-0547">Nucleotide-binding</keyword>
<evidence type="ECO:0000256" key="8">
    <source>
        <dbReference type="SAM" id="Phobius"/>
    </source>
</evidence>
<evidence type="ECO:0000256" key="5">
    <source>
        <dbReference type="ARBA" id="ARBA00022989"/>
    </source>
</evidence>
<dbReference type="InterPro" id="IPR003439">
    <property type="entry name" value="ABC_transporter-like_ATP-bd"/>
</dbReference>
<dbReference type="AlphaFoldDB" id="A0AAE0LC97"/>
<dbReference type="InterPro" id="IPR039421">
    <property type="entry name" value="Type_1_exporter"/>
</dbReference>
<organism evidence="11 12">
    <name type="scientific">Cymbomonas tetramitiformis</name>
    <dbReference type="NCBI Taxonomy" id="36881"/>
    <lineage>
        <taxon>Eukaryota</taxon>
        <taxon>Viridiplantae</taxon>
        <taxon>Chlorophyta</taxon>
        <taxon>Pyramimonadophyceae</taxon>
        <taxon>Pyramimonadales</taxon>
        <taxon>Pyramimonadaceae</taxon>
        <taxon>Cymbomonas</taxon>
    </lineage>
</organism>
<dbReference type="GO" id="GO:0016020">
    <property type="term" value="C:membrane"/>
    <property type="evidence" value="ECO:0007669"/>
    <property type="project" value="UniProtKB-SubCell"/>
</dbReference>
<dbReference type="Pfam" id="PF00005">
    <property type="entry name" value="ABC_tran"/>
    <property type="match status" value="1"/>
</dbReference>
<keyword evidence="2 8" id="KW-0812">Transmembrane</keyword>
<dbReference type="InterPro" id="IPR000595">
    <property type="entry name" value="cNMP-bd_dom"/>
</dbReference>
<proteinExistence type="inferred from homology"/>
<evidence type="ECO:0000256" key="4">
    <source>
        <dbReference type="ARBA" id="ARBA00022840"/>
    </source>
</evidence>
<dbReference type="PROSITE" id="PS50893">
    <property type="entry name" value="ABC_TRANSPORTER_2"/>
    <property type="match status" value="1"/>
</dbReference>
<evidence type="ECO:0000259" key="9">
    <source>
        <dbReference type="PROSITE" id="PS50042"/>
    </source>
</evidence>
<evidence type="ECO:0000256" key="7">
    <source>
        <dbReference type="ARBA" id="ARBA00024363"/>
    </source>
</evidence>
<dbReference type="PANTHER" id="PTHR24221">
    <property type="entry name" value="ATP-BINDING CASSETTE SUB-FAMILY B"/>
    <property type="match status" value="1"/>
</dbReference>
<name>A0AAE0LC97_9CHLO</name>
<comment type="caution">
    <text evidence="11">The sequence shown here is derived from an EMBL/GenBank/DDBJ whole genome shotgun (WGS) entry which is preliminary data.</text>
</comment>
<dbReference type="Pfam" id="PF00027">
    <property type="entry name" value="cNMP_binding"/>
    <property type="match status" value="1"/>
</dbReference>